<keyword evidence="7" id="KW-0508">mRNA splicing</keyword>
<evidence type="ECO:0000256" key="1">
    <source>
        <dbReference type="ARBA" id="ARBA00004123"/>
    </source>
</evidence>
<feature type="domain" description="U1-C C2H2-type zinc finger" evidence="12">
    <location>
        <begin position="3"/>
        <end position="38"/>
    </location>
</feature>
<keyword evidence="4" id="KW-0747">Spliceosome</keyword>
<dbReference type="AlphaFoldDB" id="R0KWL3"/>
<keyword evidence="5" id="KW-0863">Zinc-finger</keyword>
<proteinExistence type="predicted"/>
<feature type="region of interest" description="Disordered" evidence="11">
    <location>
        <begin position="128"/>
        <end position="188"/>
    </location>
</feature>
<dbReference type="EMBL" id="KB743627">
    <property type="protein sequence ID" value="EOA97693.1"/>
    <property type="molecule type" value="Genomic_DNA"/>
</dbReference>
<evidence type="ECO:0000259" key="12">
    <source>
        <dbReference type="Pfam" id="PF06220"/>
    </source>
</evidence>
<evidence type="ECO:0000256" key="3">
    <source>
        <dbReference type="ARBA" id="ARBA00022723"/>
    </source>
</evidence>
<evidence type="ECO:0000313" key="13">
    <source>
        <dbReference type="EMBL" id="EOA97693.1"/>
    </source>
</evidence>
<protein>
    <recommendedName>
        <fullName evidence="9">Zinc finger matrin-type protein 5</fullName>
    </recommendedName>
    <alternativeName>
        <fullName evidence="10">U11/U12 small nuclear ribonucleoprotein 20 kDa protein</fullName>
    </alternativeName>
</protein>
<dbReference type="SUPFAM" id="SSF57667">
    <property type="entry name" value="beta-beta-alpha zinc fingers"/>
    <property type="match status" value="1"/>
</dbReference>
<dbReference type="FunFam" id="3.30.160.60:FF:000741">
    <property type="entry name" value="Zinc finger matrin-type protein 5"/>
    <property type="match status" value="1"/>
</dbReference>
<dbReference type="Proteomes" id="UP000296049">
    <property type="component" value="Unassembled WGS sequence"/>
</dbReference>
<dbReference type="Gene3D" id="3.30.160.60">
    <property type="entry name" value="Classic Zinc Finger"/>
    <property type="match status" value="1"/>
</dbReference>
<dbReference type="GO" id="GO:0006397">
    <property type="term" value="P:mRNA processing"/>
    <property type="evidence" value="ECO:0007669"/>
    <property type="project" value="UniProtKB-KW"/>
</dbReference>
<feature type="compositionally biased region" description="Low complexity" evidence="11">
    <location>
        <begin position="143"/>
        <end position="166"/>
    </location>
</feature>
<keyword evidence="3" id="KW-0479">Metal-binding</keyword>
<dbReference type="PANTHER" id="PTHR16465">
    <property type="entry name" value="NUCLEASE-RELATED"/>
    <property type="match status" value="1"/>
</dbReference>
<accession>R0KWL3</accession>
<dbReference type="GO" id="GO:0008270">
    <property type="term" value="F:zinc ion binding"/>
    <property type="evidence" value="ECO:0007669"/>
    <property type="project" value="UniProtKB-KW"/>
</dbReference>
<organism evidence="13 14">
    <name type="scientific">Anas platyrhynchos</name>
    <name type="common">Mallard</name>
    <name type="synonym">Anas boschas</name>
    <dbReference type="NCBI Taxonomy" id="8839"/>
    <lineage>
        <taxon>Eukaryota</taxon>
        <taxon>Metazoa</taxon>
        <taxon>Chordata</taxon>
        <taxon>Craniata</taxon>
        <taxon>Vertebrata</taxon>
        <taxon>Euteleostomi</taxon>
        <taxon>Archelosauria</taxon>
        <taxon>Archosauria</taxon>
        <taxon>Dinosauria</taxon>
        <taxon>Saurischia</taxon>
        <taxon>Theropoda</taxon>
        <taxon>Coelurosauria</taxon>
        <taxon>Aves</taxon>
        <taxon>Neognathae</taxon>
        <taxon>Galloanserae</taxon>
        <taxon>Anseriformes</taxon>
        <taxon>Anatidae</taxon>
        <taxon>Anatinae</taxon>
        <taxon>Anas</taxon>
    </lineage>
</organism>
<dbReference type="GO" id="GO:0008380">
    <property type="term" value="P:RNA splicing"/>
    <property type="evidence" value="ECO:0007669"/>
    <property type="project" value="UniProtKB-KW"/>
</dbReference>
<dbReference type="InterPro" id="IPR013085">
    <property type="entry name" value="U1-CZ_Znf_C2H2"/>
</dbReference>
<evidence type="ECO:0000256" key="7">
    <source>
        <dbReference type="ARBA" id="ARBA00023187"/>
    </source>
</evidence>
<keyword evidence="8" id="KW-0539">Nucleus</keyword>
<sequence>MGKRYFCDYCDRSFQDNLHNRKKHLNGVQHLRAKRAWYDLFREQPQETPTAPFPAGILIPGLQSSALFLTSGQQRARLVVAASTSPPPPRGRLRFLRALPCLLQPAGENAGALGSCWGALEVRRKRRRQRSAPGRCQLDALRPPEQQNPPEAEPAGAASASPRPGALRGKQLPDEEPCAVPTELVKRD</sequence>
<dbReference type="Pfam" id="PF06220">
    <property type="entry name" value="zf-U1"/>
    <property type="match status" value="1"/>
</dbReference>
<evidence type="ECO:0000256" key="8">
    <source>
        <dbReference type="ARBA" id="ARBA00023242"/>
    </source>
</evidence>
<gene>
    <name evidence="13" type="ORF">Anapl_12505</name>
</gene>
<evidence type="ECO:0000256" key="11">
    <source>
        <dbReference type="SAM" id="MobiDB-lite"/>
    </source>
</evidence>
<dbReference type="PANTHER" id="PTHR16465:SF0">
    <property type="entry name" value="ZINC FINGER MATRIN-TYPE PROTEIN 5"/>
    <property type="match status" value="1"/>
</dbReference>
<keyword evidence="14" id="KW-1185">Reference proteome</keyword>
<name>R0KWL3_ANAPL</name>
<dbReference type="InterPro" id="IPR036236">
    <property type="entry name" value="Znf_C2H2_sf"/>
</dbReference>
<reference evidence="14" key="1">
    <citation type="journal article" date="2013" name="Nat. Genet.">
        <title>The duck genome and transcriptome provide insight into an avian influenza virus reservoir species.</title>
        <authorList>
            <person name="Huang Y."/>
            <person name="Li Y."/>
            <person name="Burt D.W."/>
            <person name="Chen H."/>
            <person name="Zhang Y."/>
            <person name="Qian W."/>
            <person name="Kim H."/>
            <person name="Gan S."/>
            <person name="Zhao Y."/>
            <person name="Li J."/>
            <person name="Yi K."/>
            <person name="Feng H."/>
            <person name="Zhu P."/>
            <person name="Li B."/>
            <person name="Liu Q."/>
            <person name="Fairley S."/>
            <person name="Magor K.E."/>
            <person name="Du Z."/>
            <person name="Hu X."/>
            <person name="Goodman L."/>
            <person name="Tafer H."/>
            <person name="Vignal A."/>
            <person name="Lee T."/>
            <person name="Kim K.W."/>
            <person name="Sheng Z."/>
            <person name="An Y."/>
            <person name="Searle S."/>
            <person name="Herrero J."/>
            <person name="Groenen M.A."/>
            <person name="Crooijmans R.P."/>
            <person name="Faraut T."/>
            <person name="Cai Q."/>
            <person name="Webster R.G."/>
            <person name="Aldridge J.R."/>
            <person name="Warren W.C."/>
            <person name="Bartschat S."/>
            <person name="Kehr S."/>
            <person name="Marz M."/>
            <person name="Stadler P.F."/>
            <person name="Smith J."/>
            <person name="Kraus R.H."/>
            <person name="Zhao Y."/>
            <person name="Ren L."/>
            <person name="Fei J."/>
            <person name="Morisson M."/>
            <person name="Kaiser P."/>
            <person name="Griffin D.K."/>
            <person name="Rao M."/>
            <person name="Pitel F."/>
            <person name="Wang J."/>
            <person name="Li N."/>
        </authorList>
    </citation>
    <scope>NUCLEOTIDE SEQUENCE [LARGE SCALE GENOMIC DNA]</scope>
</reference>
<evidence type="ECO:0000256" key="5">
    <source>
        <dbReference type="ARBA" id="ARBA00022771"/>
    </source>
</evidence>
<evidence type="ECO:0000313" key="14">
    <source>
        <dbReference type="Proteomes" id="UP000296049"/>
    </source>
</evidence>
<evidence type="ECO:0000256" key="10">
    <source>
        <dbReference type="ARBA" id="ARBA00076547"/>
    </source>
</evidence>
<keyword evidence="2" id="KW-0507">mRNA processing</keyword>
<keyword evidence="6" id="KW-0862">Zinc</keyword>
<comment type="subcellular location">
    <subcellularLocation>
        <location evidence="1">Nucleus</location>
    </subcellularLocation>
</comment>
<evidence type="ECO:0000256" key="4">
    <source>
        <dbReference type="ARBA" id="ARBA00022728"/>
    </source>
</evidence>
<evidence type="ECO:0000256" key="9">
    <source>
        <dbReference type="ARBA" id="ARBA00067764"/>
    </source>
</evidence>
<evidence type="ECO:0000256" key="6">
    <source>
        <dbReference type="ARBA" id="ARBA00022833"/>
    </source>
</evidence>
<dbReference type="GO" id="GO:0005689">
    <property type="term" value="C:U12-type spliceosomal complex"/>
    <property type="evidence" value="ECO:0007669"/>
    <property type="project" value="TreeGrafter"/>
</dbReference>
<evidence type="ECO:0000256" key="2">
    <source>
        <dbReference type="ARBA" id="ARBA00022664"/>
    </source>
</evidence>